<dbReference type="InterPro" id="IPR000086">
    <property type="entry name" value="NUDIX_hydrolase_dom"/>
</dbReference>
<dbReference type="GO" id="GO:0016787">
    <property type="term" value="F:hydrolase activity"/>
    <property type="evidence" value="ECO:0007669"/>
    <property type="project" value="UniProtKB-KW"/>
</dbReference>
<evidence type="ECO:0000259" key="1">
    <source>
        <dbReference type="PROSITE" id="PS51462"/>
    </source>
</evidence>
<dbReference type="PROSITE" id="PS51462">
    <property type="entry name" value="NUDIX"/>
    <property type="match status" value="1"/>
</dbReference>
<accession>A0A4V2DZW8</accession>
<name>A0A4V2DZW8_9PROT</name>
<comment type="caution">
    <text evidence="2">The sequence shown here is derived from an EMBL/GenBank/DDBJ whole genome shotgun (WGS) entry which is preliminary data.</text>
</comment>
<dbReference type="Proteomes" id="UP000293550">
    <property type="component" value="Unassembled WGS sequence"/>
</dbReference>
<dbReference type="Pfam" id="PF00293">
    <property type="entry name" value="NUDIX"/>
    <property type="match status" value="1"/>
</dbReference>
<organism evidence="2 3">
    <name type="scientific">Candidatus Finniella inopinata</name>
    <dbReference type="NCBI Taxonomy" id="1696036"/>
    <lineage>
        <taxon>Bacteria</taxon>
        <taxon>Pseudomonadati</taxon>
        <taxon>Pseudomonadota</taxon>
        <taxon>Alphaproteobacteria</taxon>
        <taxon>Holosporales</taxon>
        <taxon>Candidatus Paracaedibacteraceae</taxon>
        <taxon>Candidatus Finniella</taxon>
    </lineage>
</organism>
<dbReference type="RefSeq" id="WP_130153609.1">
    <property type="nucleotide sequence ID" value="NZ_SCFB01000004.1"/>
</dbReference>
<keyword evidence="3" id="KW-1185">Reference proteome</keyword>
<dbReference type="InterPro" id="IPR015797">
    <property type="entry name" value="NUDIX_hydrolase-like_dom_sf"/>
</dbReference>
<dbReference type="SUPFAM" id="SSF55811">
    <property type="entry name" value="Nudix"/>
    <property type="match status" value="1"/>
</dbReference>
<feature type="domain" description="Nudix hydrolase" evidence="1">
    <location>
        <begin position="321"/>
        <end position="482"/>
    </location>
</feature>
<dbReference type="EMBL" id="SCFB01000004">
    <property type="protein sequence ID" value="RZI46507.1"/>
    <property type="molecule type" value="Genomic_DNA"/>
</dbReference>
<protein>
    <submittedName>
        <fullName evidence="2">NUDIX hydrolase</fullName>
    </submittedName>
</protein>
<dbReference type="OrthoDB" id="9761969at2"/>
<sequence>MTLIISLTGGLGSQTASSSAKTSPSDGLKQYRVIGVPQDGGNKAVFILEDANHKKFILKLLEPNRLKEEILAGRLYKALGVDVPKNQAFRISQEQLPNGTGALNDELARKFQDLKDTDQKVLISLSDFIEGPKLSEVLPIQTLRAATSLKDLSPIQQQILIEINKGFVADCFLGNWDITVGFKNMIIAPDGHVYRFDNGGSLRYRAMGERKRLADLQTVGEIENLRDPTRNRSGSELYKFITDQEVHLQISKILSKKDKLWQEFSDLKKEISWPEPDERELKSILIQRLGSIAAYSLGTLFPKSIDENPRYTVSDADGIATPYTAAGMLNYMERDGEFYVLLGKRRGHDYWGNFGGGSEPTKEHTLLETAAREVLEESLGTFNISVQDLRRFPSHDMVSKQKEADLRPQFSGDNRVVLFRLYMVPGPYVASVPLQEKLSSEAVREKREYTEFMWVNLKSLLGNVCQPGLSKGPENNSIILKNVQTLDKGTQTFELHCALHPKNWTQS</sequence>
<reference evidence="2 3" key="1">
    <citation type="submission" date="2018-10" db="EMBL/GenBank/DDBJ databases">
        <title>An updated phylogeny of the Alphaproteobacteria reveals that the parasitic Rickettsiales and Holosporales have independent origins.</title>
        <authorList>
            <person name="Munoz-Gomez S.A."/>
            <person name="Hess S."/>
            <person name="Burger G."/>
            <person name="Lang B.F."/>
            <person name="Susko E."/>
            <person name="Slamovits C.H."/>
            <person name="Roger A.J."/>
        </authorList>
    </citation>
    <scope>NUCLEOTIDE SEQUENCE [LARGE SCALE GENOMIC DNA]</scope>
    <source>
        <strain evidence="2">HOLO01</strain>
    </source>
</reference>
<evidence type="ECO:0000313" key="2">
    <source>
        <dbReference type="EMBL" id="RZI46507.1"/>
    </source>
</evidence>
<keyword evidence="2" id="KW-0378">Hydrolase</keyword>
<proteinExistence type="predicted"/>
<dbReference type="AlphaFoldDB" id="A0A4V2DZW8"/>
<dbReference type="CDD" id="cd02883">
    <property type="entry name" value="NUDIX_Hydrolase"/>
    <property type="match status" value="1"/>
</dbReference>
<evidence type="ECO:0000313" key="3">
    <source>
        <dbReference type="Proteomes" id="UP000293550"/>
    </source>
</evidence>
<dbReference type="Gene3D" id="3.90.79.10">
    <property type="entry name" value="Nucleoside Triphosphate Pyrophosphohydrolase"/>
    <property type="match status" value="1"/>
</dbReference>
<gene>
    <name evidence="2" type="ORF">EQU50_02675</name>
</gene>